<dbReference type="InterPro" id="IPR013108">
    <property type="entry name" value="Amidohydro_3"/>
</dbReference>
<dbReference type="Proteomes" id="UP001145069">
    <property type="component" value="Unassembled WGS sequence"/>
</dbReference>
<dbReference type="SUPFAM" id="SSF51338">
    <property type="entry name" value="Composite domain of metallo-dependent hydrolases"/>
    <property type="match status" value="1"/>
</dbReference>
<dbReference type="Gene3D" id="3.10.310.70">
    <property type="match status" value="1"/>
</dbReference>
<protein>
    <submittedName>
        <fullName evidence="2">Amidohydrolase</fullName>
    </submittedName>
</protein>
<reference evidence="2" key="1">
    <citation type="submission" date="2022-06" db="EMBL/GenBank/DDBJ databases">
        <title>Aquibacillus sp. a new bacterium isolated from soil saline samples.</title>
        <authorList>
            <person name="Galisteo C."/>
            <person name="De La Haba R."/>
            <person name="Sanchez-Porro C."/>
            <person name="Ventosa A."/>
        </authorList>
    </citation>
    <scope>NUCLEOTIDE SEQUENCE</scope>
    <source>
        <strain evidence="2">3ASR75-54</strain>
    </source>
</reference>
<keyword evidence="3" id="KW-1185">Reference proteome</keyword>
<dbReference type="EMBL" id="JAMQKC010000001">
    <property type="protein sequence ID" value="MDC3415773.1"/>
    <property type="molecule type" value="Genomic_DNA"/>
</dbReference>
<dbReference type="GO" id="GO:0016810">
    <property type="term" value="F:hydrolase activity, acting on carbon-nitrogen (but not peptide) bonds"/>
    <property type="evidence" value="ECO:0007669"/>
    <property type="project" value="InterPro"/>
</dbReference>
<dbReference type="AlphaFoldDB" id="A0A9X3WC09"/>
<dbReference type="PANTHER" id="PTHR22642">
    <property type="entry name" value="IMIDAZOLONEPROPIONASE"/>
    <property type="match status" value="1"/>
</dbReference>
<gene>
    <name evidence="2" type="ORF">NC799_02470</name>
</gene>
<sequence>MGVLWYGGKIYTMVSDGELVESIYTEKGFIVEVGKYAHLKEKYRKVIDYAHNLNGAIMYPGFVDSHLHIIGHGEKLLRLDLSKMTSSEEMIESLKKRAKDLKEGEWLIGEGWNENNWEEPEIIHKTLLDEICPNNPMMLTRVCRHAVLANSVAMELANINNETKDPQGGKIVRDKNGEATGYFLDTAQEFIKQVQPEVSETYLTKVVEKSVDDLLQQGLVGGHSEDLNYYGGFYKTFRAFINGINGVCRKFRANLLVHHEVVDAMRNIGLGFGDGSDFIHLGAVKIFSDGALGGRTAWLSEPYEDDKDNYGIPIHTNEGLETLIMRARELEMPVAVHAIGDKAALEIAKLLKKYPVKKGLRDRLIHAQIVNKELLTILQEIDVVLDIQPTFVASDYPWVIDRIGARRSKYAYPWKTFLNHDIPCAAGSDAPIEDVNPLIGIEAAVRRRSFIDGNVYNEEQQLTVYEAISLYTKGSAYVISQEESRGQIKEGYVADFTVLDKDLFEIAHDEIAKAKVVMTVVDETIVYQNTQHAKTR</sequence>
<dbReference type="InterPro" id="IPR011059">
    <property type="entry name" value="Metal-dep_hydrolase_composite"/>
</dbReference>
<dbReference type="InterPro" id="IPR033932">
    <property type="entry name" value="YtcJ-like"/>
</dbReference>
<dbReference type="PANTHER" id="PTHR22642:SF2">
    <property type="entry name" value="PROTEIN LONG AFTER FAR-RED 3"/>
    <property type="match status" value="1"/>
</dbReference>
<dbReference type="CDD" id="cd01300">
    <property type="entry name" value="YtcJ_like"/>
    <property type="match status" value="1"/>
</dbReference>
<comment type="caution">
    <text evidence="2">The sequence shown here is derived from an EMBL/GenBank/DDBJ whole genome shotgun (WGS) entry which is preliminary data.</text>
</comment>
<evidence type="ECO:0000313" key="3">
    <source>
        <dbReference type="Proteomes" id="UP001145069"/>
    </source>
</evidence>
<name>A0A9X3WC09_9BACI</name>
<feature type="domain" description="Amidohydrolase 3" evidence="1">
    <location>
        <begin position="52"/>
        <end position="527"/>
    </location>
</feature>
<dbReference type="SUPFAM" id="SSF51556">
    <property type="entry name" value="Metallo-dependent hydrolases"/>
    <property type="match status" value="1"/>
</dbReference>
<dbReference type="Gene3D" id="2.30.40.10">
    <property type="entry name" value="Urease, subunit C, domain 1"/>
    <property type="match status" value="1"/>
</dbReference>
<dbReference type="RefSeq" id="WP_272444726.1">
    <property type="nucleotide sequence ID" value="NZ_JAMQKC010000001.1"/>
</dbReference>
<dbReference type="Gene3D" id="3.20.20.140">
    <property type="entry name" value="Metal-dependent hydrolases"/>
    <property type="match status" value="1"/>
</dbReference>
<evidence type="ECO:0000259" key="1">
    <source>
        <dbReference type="Pfam" id="PF07969"/>
    </source>
</evidence>
<evidence type="ECO:0000313" key="2">
    <source>
        <dbReference type="EMBL" id="MDC3415773.1"/>
    </source>
</evidence>
<dbReference type="InterPro" id="IPR032466">
    <property type="entry name" value="Metal_Hydrolase"/>
</dbReference>
<dbReference type="Pfam" id="PF07969">
    <property type="entry name" value="Amidohydro_3"/>
    <property type="match status" value="1"/>
</dbReference>
<organism evidence="2 3">
    <name type="scientific">Aquibacillus salsiterrae</name>
    <dbReference type="NCBI Taxonomy" id="2950439"/>
    <lineage>
        <taxon>Bacteria</taxon>
        <taxon>Bacillati</taxon>
        <taxon>Bacillota</taxon>
        <taxon>Bacilli</taxon>
        <taxon>Bacillales</taxon>
        <taxon>Bacillaceae</taxon>
        <taxon>Aquibacillus</taxon>
    </lineage>
</organism>
<accession>A0A9X3WC09</accession>
<proteinExistence type="predicted"/>